<dbReference type="Pfam" id="PF09339">
    <property type="entry name" value="HTH_IclR"/>
    <property type="match status" value="1"/>
</dbReference>
<dbReference type="Gene3D" id="1.10.10.10">
    <property type="entry name" value="Winged helix-like DNA-binding domain superfamily/Winged helix DNA-binding domain"/>
    <property type="match status" value="1"/>
</dbReference>
<dbReference type="GO" id="GO:0003700">
    <property type="term" value="F:DNA-binding transcription factor activity"/>
    <property type="evidence" value="ECO:0007669"/>
    <property type="project" value="TreeGrafter"/>
</dbReference>
<accession>A0A917UTT5</accession>
<dbReference type="GO" id="GO:0045892">
    <property type="term" value="P:negative regulation of DNA-templated transcription"/>
    <property type="evidence" value="ECO:0007669"/>
    <property type="project" value="TreeGrafter"/>
</dbReference>
<dbReference type="PROSITE" id="PS51077">
    <property type="entry name" value="HTH_ICLR"/>
    <property type="match status" value="1"/>
</dbReference>
<dbReference type="InterPro" id="IPR036388">
    <property type="entry name" value="WH-like_DNA-bd_sf"/>
</dbReference>
<dbReference type="AlphaFoldDB" id="A0A917UTT5"/>
<evidence type="ECO:0000259" key="1">
    <source>
        <dbReference type="PROSITE" id="PS51077"/>
    </source>
</evidence>
<dbReference type="Proteomes" id="UP000635983">
    <property type="component" value="Unassembled WGS sequence"/>
</dbReference>
<evidence type="ECO:0000313" key="2">
    <source>
        <dbReference type="EMBL" id="GGJ84615.1"/>
    </source>
</evidence>
<sequence>MSLLERLKTFPDGASSADLCAANGLTKSTAHGLLNTLVELGYVAHQDTQYRIGARAQALAVARNDATERIRELFTPALYAFNELCESDCFLTVPGGTRSYLTLEALDANGRSFRVEEDSQRDAIRTSAVGKVFLAHDAILARRMRRNA</sequence>
<dbReference type="InterPro" id="IPR036390">
    <property type="entry name" value="WH_DNA-bd_sf"/>
</dbReference>
<dbReference type="SMART" id="SM00346">
    <property type="entry name" value="HTH_ICLR"/>
    <property type="match status" value="1"/>
</dbReference>
<dbReference type="PANTHER" id="PTHR30136">
    <property type="entry name" value="HELIX-TURN-HELIX TRANSCRIPTIONAL REGULATOR, ICLR FAMILY"/>
    <property type="match status" value="1"/>
</dbReference>
<keyword evidence="3" id="KW-1185">Reference proteome</keyword>
<reference evidence="2" key="1">
    <citation type="journal article" date="2014" name="Int. J. Syst. Evol. Microbiol.">
        <title>Complete genome sequence of Corynebacterium casei LMG S-19264T (=DSM 44701T), isolated from a smear-ripened cheese.</title>
        <authorList>
            <consortium name="US DOE Joint Genome Institute (JGI-PGF)"/>
            <person name="Walter F."/>
            <person name="Albersmeier A."/>
            <person name="Kalinowski J."/>
            <person name="Ruckert C."/>
        </authorList>
    </citation>
    <scope>NUCLEOTIDE SEQUENCE</scope>
    <source>
        <strain evidence="2">JCM 30078</strain>
    </source>
</reference>
<proteinExistence type="predicted"/>
<dbReference type="InterPro" id="IPR005471">
    <property type="entry name" value="Tscrpt_reg_IclR_N"/>
</dbReference>
<dbReference type="InterPro" id="IPR050707">
    <property type="entry name" value="HTH_MetabolicPath_Reg"/>
</dbReference>
<dbReference type="EMBL" id="BMPO01000002">
    <property type="protein sequence ID" value="GGJ84615.1"/>
    <property type="molecule type" value="Genomic_DNA"/>
</dbReference>
<protein>
    <recommendedName>
        <fullName evidence="1">HTH iclR-type domain-containing protein</fullName>
    </recommendedName>
</protein>
<comment type="caution">
    <text evidence="2">The sequence shown here is derived from an EMBL/GenBank/DDBJ whole genome shotgun (WGS) entry which is preliminary data.</text>
</comment>
<evidence type="ECO:0000313" key="3">
    <source>
        <dbReference type="Proteomes" id="UP000635983"/>
    </source>
</evidence>
<name>A0A917UTT5_9PSED</name>
<organism evidence="2 3">
    <name type="scientific">Pseudomonas matsuisoli</name>
    <dbReference type="NCBI Taxonomy" id="1515666"/>
    <lineage>
        <taxon>Bacteria</taxon>
        <taxon>Pseudomonadati</taxon>
        <taxon>Pseudomonadota</taxon>
        <taxon>Gammaproteobacteria</taxon>
        <taxon>Pseudomonadales</taxon>
        <taxon>Pseudomonadaceae</taxon>
        <taxon>Pseudomonas</taxon>
    </lineage>
</organism>
<reference evidence="2" key="2">
    <citation type="submission" date="2020-09" db="EMBL/GenBank/DDBJ databases">
        <authorList>
            <person name="Sun Q."/>
            <person name="Ohkuma M."/>
        </authorList>
    </citation>
    <scope>NUCLEOTIDE SEQUENCE</scope>
    <source>
        <strain evidence="2">JCM 30078</strain>
    </source>
</reference>
<feature type="domain" description="HTH iclR-type" evidence="1">
    <location>
        <begin position="1"/>
        <end position="54"/>
    </location>
</feature>
<gene>
    <name evidence="2" type="ORF">GCM10009304_08260</name>
</gene>
<dbReference type="SUPFAM" id="SSF46785">
    <property type="entry name" value="Winged helix' DNA-binding domain"/>
    <property type="match status" value="1"/>
</dbReference>
<dbReference type="GO" id="GO:0003677">
    <property type="term" value="F:DNA binding"/>
    <property type="evidence" value="ECO:0007669"/>
    <property type="project" value="InterPro"/>
</dbReference>
<dbReference type="PANTHER" id="PTHR30136:SF35">
    <property type="entry name" value="HTH-TYPE TRANSCRIPTIONAL REGULATOR RV1719"/>
    <property type="match status" value="1"/>
</dbReference>